<proteinExistence type="inferred from homology"/>
<dbReference type="InterPro" id="IPR016166">
    <property type="entry name" value="FAD-bd_PCMH"/>
</dbReference>
<dbReference type="Pfam" id="PF01565">
    <property type="entry name" value="FAD_binding_4"/>
    <property type="match status" value="1"/>
</dbReference>
<organism evidence="3">
    <name type="scientific">candidate division WOR-3 bacterium</name>
    <dbReference type="NCBI Taxonomy" id="2052148"/>
    <lineage>
        <taxon>Bacteria</taxon>
        <taxon>Bacteria division WOR-3</taxon>
    </lineage>
</organism>
<dbReference type="InterPro" id="IPR016167">
    <property type="entry name" value="FAD-bd_PCMH_sub1"/>
</dbReference>
<dbReference type="InterPro" id="IPR016169">
    <property type="entry name" value="FAD-bd_PCMH_sub2"/>
</dbReference>
<dbReference type="GO" id="GO:0004458">
    <property type="term" value="F:D-lactate dehydrogenase (cytochrome) activity"/>
    <property type="evidence" value="ECO:0007669"/>
    <property type="project" value="TreeGrafter"/>
</dbReference>
<feature type="domain" description="FAD-binding PCMH-type" evidence="2">
    <location>
        <begin position="33"/>
        <end position="207"/>
    </location>
</feature>
<dbReference type="SUPFAM" id="SSF56176">
    <property type="entry name" value="FAD-binding/transporter-associated domain-like"/>
    <property type="match status" value="1"/>
</dbReference>
<dbReference type="EMBL" id="DSOL01000060">
    <property type="protein sequence ID" value="HEN27469.1"/>
    <property type="molecule type" value="Genomic_DNA"/>
</dbReference>
<comment type="similarity">
    <text evidence="1">Belongs to the FAD-binding oxidoreductase/transferase type 4 family.</text>
</comment>
<dbReference type="PANTHER" id="PTHR11748:SF111">
    <property type="entry name" value="D-LACTATE DEHYDROGENASE, MITOCHONDRIAL-RELATED"/>
    <property type="match status" value="1"/>
</dbReference>
<comment type="caution">
    <text evidence="3">The sequence shown here is derived from an EMBL/GenBank/DDBJ whole genome shotgun (WGS) entry which is preliminary data.</text>
</comment>
<gene>
    <name evidence="3" type="ORF">ENQ77_02150</name>
</gene>
<dbReference type="GO" id="GO:1903457">
    <property type="term" value="P:lactate catabolic process"/>
    <property type="evidence" value="ECO:0007669"/>
    <property type="project" value="TreeGrafter"/>
</dbReference>
<evidence type="ECO:0000313" key="3">
    <source>
        <dbReference type="EMBL" id="HEN27469.1"/>
    </source>
</evidence>
<dbReference type="InterPro" id="IPR036318">
    <property type="entry name" value="FAD-bd_PCMH-like_sf"/>
</dbReference>
<evidence type="ECO:0000259" key="2">
    <source>
        <dbReference type="PROSITE" id="PS51387"/>
    </source>
</evidence>
<accession>A0A7C2K481</accession>
<dbReference type="GO" id="GO:0071949">
    <property type="term" value="F:FAD binding"/>
    <property type="evidence" value="ECO:0007669"/>
    <property type="project" value="InterPro"/>
</dbReference>
<protein>
    <submittedName>
        <fullName evidence="3">FAD-binding oxidoreductase</fullName>
    </submittedName>
</protein>
<dbReference type="PROSITE" id="PS51387">
    <property type="entry name" value="FAD_PCMH"/>
    <property type="match status" value="1"/>
</dbReference>
<dbReference type="Gene3D" id="3.30.43.10">
    <property type="entry name" value="Uridine Diphospho-n-acetylenolpyruvylglucosamine Reductase, domain 2"/>
    <property type="match status" value="1"/>
</dbReference>
<dbReference type="AlphaFoldDB" id="A0A7C2K481"/>
<dbReference type="PANTHER" id="PTHR11748">
    <property type="entry name" value="D-LACTATE DEHYDROGENASE"/>
    <property type="match status" value="1"/>
</dbReference>
<dbReference type="Gene3D" id="3.30.465.10">
    <property type="match status" value="1"/>
</dbReference>
<name>A0A7C2K481_UNCW3</name>
<dbReference type="GO" id="GO:0008720">
    <property type="term" value="F:D-lactate dehydrogenase (NAD+) activity"/>
    <property type="evidence" value="ECO:0007669"/>
    <property type="project" value="TreeGrafter"/>
</dbReference>
<reference evidence="3" key="1">
    <citation type="journal article" date="2020" name="mSystems">
        <title>Genome- and Community-Level Interaction Insights into Carbon Utilization and Element Cycling Functions of Hydrothermarchaeota in Hydrothermal Sediment.</title>
        <authorList>
            <person name="Zhou Z."/>
            <person name="Liu Y."/>
            <person name="Xu W."/>
            <person name="Pan J."/>
            <person name="Luo Z.H."/>
            <person name="Li M."/>
        </authorList>
    </citation>
    <scope>NUCLEOTIDE SEQUENCE [LARGE SCALE GENOMIC DNA]</scope>
    <source>
        <strain evidence="3">SpSt-34</strain>
    </source>
</reference>
<evidence type="ECO:0000256" key="1">
    <source>
        <dbReference type="ARBA" id="ARBA00008000"/>
    </source>
</evidence>
<dbReference type="InterPro" id="IPR006094">
    <property type="entry name" value="Oxid_FAD_bind_N"/>
</dbReference>
<sequence>MEETMLPRSMYKEIELVVGPENVSDDISIKYAYRSPYVTVVLPGSTEEVQAVVKICNKYKVPFKAQSTGWSFYPPEYDFVLLDLRRMDRIIEIDEKNMYAVCEPGVIAAELQAELFKRGLTCNIKGAGSNCTALALSGHGHMGITTSTGDRNDLATEWVTDEGEIIRLGSLSSSGEWFCGDGPGPSLRAIIRSGGVITKQATKVYHWPGPTYYDLKGSSPQYILLEKPANFMVRYFSFPSIEKMLEAELKIGESEIAFELMGFCPSMVSSNITTSNEEDFTTLQELLKEVQGPGFMVIIAGNYPEDFEYKKKVLEQIIKETSGKSLKIVEDPKVETTLLIQCTRISASIRETFRAGGAFASMMVQGQRYDLHVRWLEEAAEMKRELIRKGLVIADEGYQFGWAEENAHLGHTEIFCRYNPYDEASLKAVQEWVRKVAERALEGCFALPRPGILPVEMVGPRMSNYHLWFEKIKEAFDPNYIGGLTGFSYVGVDSASDHTSLYKRKGPAP</sequence>